<accession>A0AAD8HBP1</accession>
<comment type="caution">
    <text evidence="1">The sequence shown here is derived from an EMBL/GenBank/DDBJ whole genome shotgun (WGS) entry which is preliminary data.</text>
</comment>
<keyword evidence="2" id="KW-1185">Reference proteome</keyword>
<name>A0AAD8HBP1_9APIA</name>
<sequence length="394" mass="46231">MVQLYLSEPAWNDIEDDASVKQRISLLIKLEMIILSLMSSGGRSEARLWLCNTLSSMTSISPHNQQEVFVKLLRCKPRKLGLASQLLQMIFEKRPKRVGAILAKNSHRLESFFRGHPDRIMQWFSSFAGSDDSQHRKGAKALSQFAFVNRDICWEELEWKGKHGQSPAVVATKPHYFLDIDIQQTVENFLEYVPEFWSSREFAESLEGGEILFMDSKFFVQLFLDLMYKEDLKEMWEVIDEFLMEESFSSLCQHLLIVLEEKDLLLFLELSRKFFKLKKEHMTIGRQLVRLIREEEAHEEKMQIQDIVLQSFALHYRLLEESQTNESWEIIFRSNGISFRNSENPSLLSKSSSWLLSTDGYSTTWNTVDLPEHLSMHCFSTWMKWIFAKWDVAV</sequence>
<dbReference type="Proteomes" id="UP001237642">
    <property type="component" value="Unassembled WGS sequence"/>
</dbReference>
<evidence type="ECO:0000313" key="1">
    <source>
        <dbReference type="EMBL" id="KAK1363389.1"/>
    </source>
</evidence>
<proteinExistence type="predicted"/>
<dbReference type="EMBL" id="JAUIZM010000009">
    <property type="protein sequence ID" value="KAK1363389.1"/>
    <property type="molecule type" value="Genomic_DNA"/>
</dbReference>
<evidence type="ECO:0000313" key="2">
    <source>
        <dbReference type="Proteomes" id="UP001237642"/>
    </source>
</evidence>
<reference evidence="1" key="1">
    <citation type="submission" date="2023-02" db="EMBL/GenBank/DDBJ databases">
        <title>Genome of toxic invasive species Heracleum sosnowskyi carries increased number of genes despite the absence of recent whole-genome duplications.</title>
        <authorList>
            <person name="Schelkunov M."/>
            <person name="Shtratnikova V."/>
            <person name="Makarenko M."/>
            <person name="Klepikova A."/>
            <person name="Omelchenko D."/>
            <person name="Novikova G."/>
            <person name="Obukhova E."/>
            <person name="Bogdanov V."/>
            <person name="Penin A."/>
            <person name="Logacheva M."/>
        </authorList>
    </citation>
    <scope>NUCLEOTIDE SEQUENCE</scope>
    <source>
        <strain evidence="1">Hsosn_3</strain>
        <tissue evidence="1">Leaf</tissue>
    </source>
</reference>
<gene>
    <name evidence="1" type="ORF">POM88_038950</name>
</gene>
<dbReference type="PANTHER" id="PTHR37766">
    <property type="entry name" value="OS01G0897100 PROTEIN"/>
    <property type="match status" value="1"/>
</dbReference>
<protein>
    <submittedName>
        <fullName evidence="1">Uncharacterized protein</fullName>
    </submittedName>
</protein>
<organism evidence="1 2">
    <name type="scientific">Heracleum sosnowskyi</name>
    <dbReference type="NCBI Taxonomy" id="360622"/>
    <lineage>
        <taxon>Eukaryota</taxon>
        <taxon>Viridiplantae</taxon>
        <taxon>Streptophyta</taxon>
        <taxon>Embryophyta</taxon>
        <taxon>Tracheophyta</taxon>
        <taxon>Spermatophyta</taxon>
        <taxon>Magnoliopsida</taxon>
        <taxon>eudicotyledons</taxon>
        <taxon>Gunneridae</taxon>
        <taxon>Pentapetalae</taxon>
        <taxon>asterids</taxon>
        <taxon>campanulids</taxon>
        <taxon>Apiales</taxon>
        <taxon>Apiaceae</taxon>
        <taxon>Apioideae</taxon>
        <taxon>apioid superclade</taxon>
        <taxon>Tordylieae</taxon>
        <taxon>Tordyliinae</taxon>
        <taxon>Heracleum</taxon>
    </lineage>
</organism>
<dbReference type="PANTHER" id="PTHR37766:SF1">
    <property type="entry name" value="OS01G0897100 PROTEIN"/>
    <property type="match status" value="1"/>
</dbReference>
<reference evidence="1" key="2">
    <citation type="submission" date="2023-05" db="EMBL/GenBank/DDBJ databases">
        <authorList>
            <person name="Schelkunov M.I."/>
        </authorList>
    </citation>
    <scope>NUCLEOTIDE SEQUENCE</scope>
    <source>
        <strain evidence="1">Hsosn_3</strain>
        <tissue evidence="1">Leaf</tissue>
    </source>
</reference>
<dbReference type="AlphaFoldDB" id="A0AAD8HBP1"/>